<name>A0ABR0PZN6_GOSAR</name>
<keyword evidence="4" id="KW-1185">Reference proteome</keyword>
<gene>
    <name evidence="3" type="ORF">PVK06_016285</name>
</gene>
<dbReference type="EMBL" id="JARKNE010000005">
    <property type="protein sequence ID" value="KAK5832483.1"/>
    <property type="molecule type" value="Genomic_DNA"/>
</dbReference>
<organism evidence="3 4">
    <name type="scientific">Gossypium arboreum</name>
    <name type="common">Tree cotton</name>
    <name type="synonym">Gossypium nanking</name>
    <dbReference type="NCBI Taxonomy" id="29729"/>
    <lineage>
        <taxon>Eukaryota</taxon>
        <taxon>Viridiplantae</taxon>
        <taxon>Streptophyta</taxon>
        <taxon>Embryophyta</taxon>
        <taxon>Tracheophyta</taxon>
        <taxon>Spermatophyta</taxon>
        <taxon>Magnoliopsida</taxon>
        <taxon>eudicotyledons</taxon>
        <taxon>Gunneridae</taxon>
        <taxon>Pentapetalae</taxon>
        <taxon>rosids</taxon>
        <taxon>malvids</taxon>
        <taxon>Malvales</taxon>
        <taxon>Malvaceae</taxon>
        <taxon>Malvoideae</taxon>
        <taxon>Gossypium</taxon>
    </lineage>
</organism>
<accession>A0ABR0PZN6</accession>
<dbReference type="PANTHER" id="PTHR31286">
    <property type="entry name" value="GLYCINE-RICH CELL WALL STRUCTURAL PROTEIN 1.8-LIKE"/>
    <property type="match status" value="1"/>
</dbReference>
<reference evidence="3 4" key="1">
    <citation type="submission" date="2023-03" db="EMBL/GenBank/DDBJ databases">
        <title>WGS of Gossypium arboreum.</title>
        <authorList>
            <person name="Yu D."/>
        </authorList>
    </citation>
    <scope>NUCLEOTIDE SEQUENCE [LARGE SCALE GENOMIC DNA]</scope>
    <source>
        <tissue evidence="3">Leaf</tissue>
    </source>
</reference>
<dbReference type="InterPro" id="IPR040256">
    <property type="entry name" value="At4g02000-like"/>
</dbReference>
<evidence type="ECO:0000313" key="3">
    <source>
        <dbReference type="EMBL" id="KAK5832483.1"/>
    </source>
</evidence>
<evidence type="ECO:0000313" key="4">
    <source>
        <dbReference type="Proteomes" id="UP001358586"/>
    </source>
</evidence>
<proteinExistence type="predicted"/>
<protein>
    <recommendedName>
        <fullName evidence="2">Zinc knuckle CX2CX4HX4C domain-containing protein</fullName>
    </recommendedName>
</protein>
<evidence type="ECO:0000259" key="2">
    <source>
        <dbReference type="Pfam" id="PF14392"/>
    </source>
</evidence>
<feature type="compositionally biased region" description="Basic and acidic residues" evidence="1">
    <location>
        <begin position="248"/>
        <end position="269"/>
    </location>
</feature>
<dbReference type="PANTHER" id="PTHR31286:SF153">
    <property type="entry name" value="DUF4283 DOMAIN PROTEIN"/>
    <property type="match status" value="1"/>
</dbReference>
<feature type="region of interest" description="Disordered" evidence="1">
    <location>
        <begin position="241"/>
        <end position="269"/>
    </location>
</feature>
<dbReference type="Proteomes" id="UP001358586">
    <property type="component" value="Chromosome 5"/>
</dbReference>
<comment type="caution">
    <text evidence="3">The sequence shown here is derived from an EMBL/GenBank/DDBJ whole genome shotgun (WGS) entry which is preliminary data.</text>
</comment>
<evidence type="ECO:0000256" key="1">
    <source>
        <dbReference type="SAM" id="MobiDB-lite"/>
    </source>
</evidence>
<dbReference type="InterPro" id="IPR025836">
    <property type="entry name" value="Zn_knuckle_CX2CX4HX4C"/>
</dbReference>
<dbReference type="Pfam" id="PF14392">
    <property type="entry name" value="zf-CCHC_4"/>
    <property type="match status" value="1"/>
</dbReference>
<sequence>MENRLADLSLNDDEDEILQIQIDSVAGKERGEFQLVECFLTASIVHFPAMKSTIANLWHPVRGVQIRDLGEKKVLIPILSRYGHGSSSQWVTMDLQQPFIRSSQIIVWRGSSKGKENYNYMRIRAKIDIRCPLKRKKQVMFNRICSYVRFKYECLSLFCFYCGRLGHSDSFCEAKMLLGVEFAELGWDLSLRARSRRVLSMNSVWLRKENDSQREREGKNCWGSMITENDMEDGILIGEKRKKRARGVMKETSERDVTTEGNRRTVDSN</sequence>
<feature type="domain" description="Zinc knuckle CX2CX4HX4C" evidence="2">
    <location>
        <begin position="127"/>
        <end position="173"/>
    </location>
</feature>